<evidence type="ECO:0000256" key="1">
    <source>
        <dbReference type="SAM" id="MobiDB-lite"/>
    </source>
</evidence>
<dbReference type="AlphaFoldDB" id="A0A1K1Y852"/>
<feature type="region of interest" description="Disordered" evidence="1">
    <location>
        <begin position="65"/>
        <end position="128"/>
    </location>
</feature>
<name>A0A1K1Y852_STRAR</name>
<organism evidence="3 4">
    <name type="scientific">Streptomyces atratus</name>
    <dbReference type="NCBI Taxonomy" id="1893"/>
    <lineage>
        <taxon>Bacteria</taxon>
        <taxon>Bacillati</taxon>
        <taxon>Actinomycetota</taxon>
        <taxon>Actinomycetes</taxon>
        <taxon>Kitasatosporales</taxon>
        <taxon>Streptomycetaceae</taxon>
        <taxon>Streptomyces</taxon>
    </lineage>
</organism>
<gene>
    <name evidence="3" type="ORF">SAMN02787144_1004142</name>
</gene>
<keyword evidence="2" id="KW-0472">Membrane</keyword>
<proteinExistence type="predicted"/>
<dbReference type="Pfam" id="PF20087">
    <property type="entry name" value="DUF6479"/>
    <property type="match status" value="1"/>
</dbReference>
<dbReference type="EMBL" id="FPJO01000004">
    <property type="protein sequence ID" value="SFX57755.1"/>
    <property type="molecule type" value="Genomic_DNA"/>
</dbReference>
<feature type="transmembrane region" description="Helical" evidence="2">
    <location>
        <begin position="39"/>
        <end position="61"/>
    </location>
</feature>
<dbReference type="STRING" id="1893.SAMN02787144_1004142"/>
<sequence length="128" mass="13965">MNSCELLSEGSTSGYPASMDVSNADLSSLALTFADGRGATGSVMGIVGVALVAVLIGAVWLGRKRRAEELPPPRPDEQPPRPDHRSHIEERDVHGDDHFPPDRRGLSPYELGDHGNEPIRRETDEQRD</sequence>
<dbReference type="Proteomes" id="UP000181909">
    <property type="component" value="Unassembled WGS sequence"/>
</dbReference>
<evidence type="ECO:0000256" key="2">
    <source>
        <dbReference type="SAM" id="Phobius"/>
    </source>
</evidence>
<accession>A0A1K1Y852</accession>
<protein>
    <submittedName>
        <fullName evidence="3">Uncharacterized protein</fullName>
    </submittedName>
</protein>
<evidence type="ECO:0000313" key="3">
    <source>
        <dbReference type="EMBL" id="SFX57755.1"/>
    </source>
</evidence>
<evidence type="ECO:0000313" key="4">
    <source>
        <dbReference type="Proteomes" id="UP000181909"/>
    </source>
</evidence>
<keyword evidence="2" id="KW-0812">Transmembrane</keyword>
<reference evidence="3 4" key="1">
    <citation type="submission" date="2016-11" db="EMBL/GenBank/DDBJ databases">
        <authorList>
            <person name="Jaros S."/>
            <person name="Januszkiewicz K."/>
            <person name="Wedrychowicz H."/>
        </authorList>
    </citation>
    <scope>NUCLEOTIDE SEQUENCE [LARGE SCALE GENOMIC DNA]</scope>
    <source>
        <strain evidence="3 4">OK807</strain>
    </source>
</reference>
<dbReference type="InterPro" id="IPR045513">
    <property type="entry name" value="DUF6479"/>
</dbReference>
<keyword evidence="2" id="KW-1133">Transmembrane helix</keyword>
<feature type="compositionally biased region" description="Basic and acidic residues" evidence="1">
    <location>
        <begin position="66"/>
        <end position="128"/>
    </location>
</feature>